<dbReference type="PANTHER" id="PTHR16305">
    <property type="entry name" value="TESTICULAR SOLUBLE ADENYLYL CYCLASE"/>
    <property type="match status" value="1"/>
</dbReference>
<sequence length="882" mass="95202">MLMGRGAEKATIDQVLADARSSRGSVLVIRGEAGIGKSALLDHAAAAAADMRVMRCAGVEFESTLPFAGLHQLLRRFTGRLDCLPAAQTQALRAALGLGSAAGGDRFLVGLAVLTLLADLAEERPLLCLIDDAHWLDRSSAEALLFAARRLETERVAIVFAARDLHAPEFPAPGLAELRPSRLDGAASADLLALYAADLDHHRRAHVLREAEGNPLALLELVTAQRQGRSGSPYSAISTTGKIEQAFADRIGRLPERTRTLLLVIAADDSGDPATVFKAAAHLGATVADLEPAERHSFVHLHEDRLTFRHPLIRAAVYHSAPAARRIAAHRALAASLHDDRAAWHLAAATTEPDEHVAASLERSAQRAQDRGSHAALARAYERAAALSPDPRDRGRRPSAAARAALEAGQVEHAGSLAERASLHLTEPVSLGRMAEVRAMAADLQGDLHKAHSILSDAARSLVEVAPDIAGRMLVQAAGSAWVAGDPSAAEKAADQARTLPAARRARAMAHLASTDVTQWSAAVRELDEEEPEGSLRAAVWAACLTSFLRDDQRALRRAFTVEQKCRTQGAIGVLPHALLALASSQVNLGRHREARASGLEGMRVAEDTGQLRIRAHLAAVLAHLAAIAGETERHAELEAIMDTVDLPDLRHEAARNMIMLELGLGRYDTAADRLAGHSTEHELPGSWLADHVEVAVRAGRRGTADKAFTRYVTWADHIRQPAIDAIVSRCRALMADDRKAEPHYRHALRLGSAPFEHARTQLHYGEWLRRAHRRVDARPHLRSAVETFRRLGATPWSDRAGSELRATGESRTTSHQEPDLLGRLTPQELQVVRLAATGLSNKDIGAQLFLSPRTVGYHLYNAYPKLGVASRGELTKLDLVG</sequence>
<dbReference type="CDD" id="cd06170">
    <property type="entry name" value="LuxR_C_like"/>
    <property type="match status" value="1"/>
</dbReference>
<dbReference type="PRINTS" id="PR00038">
    <property type="entry name" value="HTHLUXR"/>
</dbReference>
<dbReference type="PROSITE" id="PS50043">
    <property type="entry name" value="HTH_LUXR_2"/>
    <property type="match status" value="1"/>
</dbReference>
<evidence type="ECO:0000259" key="4">
    <source>
        <dbReference type="PROSITE" id="PS50043"/>
    </source>
</evidence>
<name>A0ABT9QAY9_9ACTN</name>
<accession>A0ABT9QAY9</accession>
<dbReference type="GO" id="GO:0003677">
    <property type="term" value="F:DNA binding"/>
    <property type="evidence" value="ECO:0007669"/>
    <property type="project" value="UniProtKB-KW"/>
</dbReference>
<keyword evidence="1" id="KW-0547">Nucleotide-binding</keyword>
<dbReference type="InterPro" id="IPR000792">
    <property type="entry name" value="Tscrpt_reg_LuxR_C"/>
</dbReference>
<dbReference type="Proteomes" id="UP001225356">
    <property type="component" value="Unassembled WGS sequence"/>
</dbReference>
<keyword evidence="2" id="KW-0067">ATP-binding</keyword>
<feature type="region of interest" description="Disordered" evidence="3">
    <location>
        <begin position="800"/>
        <end position="821"/>
    </location>
</feature>
<evidence type="ECO:0000256" key="1">
    <source>
        <dbReference type="ARBA" id="ARBA00022741"/>
    </source>
</evidence>
<evidence type="ECO:0000256" key="2">
    <source>
        <dbReference type="ARBA" id="ARBA00022840"/>
    </source>
</evidence>
<dbReference type="EMBL" id="JAUSQU010000001">
    <property type="protein sequence ID" value="MDP9843916.1"/>
    <property type="molecule type" value="Genomic_DNA"/>
</dbReference>
<gene>
    <name evidence="5" type="ORF">J2853_003127</name>
</gene>
<dbReference type="SUPFAM" id="SSF46894">
    <property type="entry name" value="C-terminal effector domain of the bipartite response regulators"/>
    <property type="match status" value="1"/>
</dbReference>
<dbReference type="InterPro" id="IPR027417">
    <property type="entry name" value="P-loop_NTPase"/>
</dbReference>
<evidence type="ECO:0000313" key="5">
    <source>
        <dbReference type="EMBL" id="MDP9843916.1"/>
    </source>
</evidence>
<dbReference type="InterPro" id="IPR016032">
    <property type="entry name" value="Sig_transdc_resp-reg_C-effctor"/>
</dbReference>
<evidence type="ECO:0000256" key="3">
    <source>
        <dbReference type="SAM" id="MobiDB-lite"/>
    </source>
</evidence>
<feature type="compositionally biased region" description="Basic and acidic residues" evidence="3">
    <location>
        <begin position="801"/>
        <end position="821"/>
    </location>
</feature>
<dbReference type="Pfam" id="PF13191">
    <property type="entry name" value="AAA_16"/>
    <property type="match status" value="1"/>
</dbReference>
<comment type="caution">
    <text evidence="5">The sequence shown here is derived from an EMBL/GenBank/DDBJ whole genome shotgun (WGS) entry which is preliminary data.</text>
</comment>
<evidence type="ECO:0000313" key="6">
    <source>
        <dbReference type="Proteomes" id="UP001225356"/>
    </source>
</evidence>
<reference evidence="5 6" key="1">
    <citation type="submission" date="2023-07" db="EMBL/GenBank/DDBJ databases">
        <title>Sequencing the genomes of 1000 actinobacteria strains.</title>
        <authorList>
            <person name="Klenk H.-P."/>
        </authorList>
    </citation>
    <scope>NUCLEOTIDE SEQUENCE [LARGE SCALE GENOMIC DNA]</scope>
    <source>
        <strain evidence="5 6">DSM 46740</strain>
    </source>
</reference>
<dbReference type="InterPro" id="IPR036388">
    <property type="entry name" value="WH-like_DNA-bd_sf"/>
</dbReference>
<organism evidence="5 6">
    <name type="scientific">Streptosporangium lutulentum</name>
    <dbReference type="NCBI Taxonomy" id="1461250"/>
    <lineage>
        <taxon>Bacteria</taxon>
        <taxon>Bacillati</taxon>
        <taxon>Actinomycetota</taxon>
        <taxon>Actinomycetes</taxon>
        <taxon>Streptosporangiales</taxon>
        <taxon>Streptosporangiaceae</taxon>
        <taxon>Streptosporangium</taxon>
    </lineage>
</organism>
<dbReference type="SUPFAM" id="SSF52540">
    <property type="entry name" value="P-loop containing nucleoside triphosphate hydrolases"/>
    <property type="match status" value="1"/>
</dbReference>
<keyword evidence="5" id="KW-0238">DNA-binding</keyword>
<protein>
    <submittedName>
        <fullName evidence="5">DNA-binding CsgD family transcriptional regulator</fullName>
    </submittedName>
</protein>
<dbReference type="PANTHER" id="PTHR16305:SF35">
    <property type="entry name" value="TRANSCRIPTIONAL ACTIVATOR DOMAIN"/>
    <property type="match status" value="1"/>
</dbReference>
<keyword evidence="6" id="KW-1185">Reference proteome</keyword>
<feature type="domain" description="HTH luxR-type" evidence="4">
    <location>
        <begin position="818"/>
        <end position="882"/>
    </location>
</feature>
<dbReference type="PROSITE" id="PS00622">
    <property type="entry name" value="HTH_LUXR_1"/>
    <property type="match status" value="1"/>
</dbReference>
<dbReference type="RefSeq" id="WP_307558393.1">
    <property type="nucleotide sequence ID" value="NZ_JAUSQU010000001.1"/>
</dbReference>
<dbReference type="Gene3D" id="1.10.10.10">
    <property type="entry name" value="Winged helix-like DNA-binding domain superfamily/Winged helix DNA-binding domain"/>
    <property type="match status" value="1"/>
</dbReference>
<dbReference type="Pfam" id="PF00196">
    <property type="entry name" value="GerE"/>
    <property type="match status" value="1"/>
</dbReference>
<dbReference type="Gene3D" id="3.40.50.300">
    <property type="entry name" value="P-loop containing nucleotide triphosphate hydrolases"/>
    <property type="match status" value="1"/>
</dbReference>
<dbReference type="InterPro" id="IPR041664">
    <property type="entry name" value="AAA_16"/>
</dbReference>
<dbReference type="SMART" id="SM00421">
    <property type="entry name" value="HTH_LUXR"/>
    <property type="match status" value="1"/>
</dbReference>
<proteinExistence type="predicted"/>